<comment type="caution">
    <text evidence="2">The sequence shown here is derived from an EMBL/GenBank/DDBJ whole genome shotgun (WGS) entry which is preliminary data.</text>
</comment>
<organism evidence="2 3">
    <name type="scientific">Hufsiella arboris</name>
    <dbReference type="NCBI Taxonomy" id="2695275"/>
    <lineage>
        <taxon>Bacteria</taxon>
        <taxon>Pseudomonadati</taxon>
        <taxon>Bacteroidota</taxon>
        <taxon>Sphingobacteriia</taxon>
        <taxon>Sphingobacteriales</taxon>
        <taxon>Sphingobacteriaceae</taxon>
        <taxon>Hufsiella</taxon>
    </lineage>
</organism>
<evidence type="ECO:0000313" key="2">
    <source>
        <dbReference type="EMBL" id="MXV50086.1"/>
    </source>
</evidence>
<proteinExistence type="predicted"/>
<keyword evidence="3" id="KW-1185">Reference proteome</keyword>
<feature type="compositionally biased region" description="Basic and acidic residues" evidence="1">
    <location>
        <begin position="175"/>
        <end position="189"/>
    </location>
</feature>
<name>A0A7K1Y679_9SPHI</name>
<reference evidence="2 3" key="1">
    <citation type="submission" date="2019-11" db="EMBL/GenBank/DDBJ databases">
        <title>Pedobacter sp. HMF7647 Genome sequencing and assembly.</title>
        <authorList>
            <person name="Kang H."/>
            <person name="Kim H."/>
            <person name="Joh K."/>
        </authorList>
    </citation>
    <scope>NUCLEOTIDE SEQUENCE [LARGE SCALE GENOMIC DNA]</scope>
    <source>
        <strain evidence="2 3">HMF7647</strain>
    </source>
</reference>
<dbReference type="Proteomes" id="UP000466586">
    <property type="component" value="Unassembled WGS sequence"/>
</dbReference>
<dbReference type="EMBL" id="WVHT01000002">
    <property type="protein sequence ID" value="MXV50086.1"/>
    <property type="molecule type" value="Genomic_DNA"/>
</dbReference>
<feature type="region of interest" description="Disordered" evidence="1">
    <location>
        <begin position="170"/>
        <end position="189"/>
    </location>
</feature>
<dbReference type="RefSeq" id="WP_160843278.1">
    <property type="nucleotide sequence ID" value="NZ_WVHT01000002.1"/>
</dbReference>
<gene>
    <name evidence="2" type="ORF">GS399_03810</name>
</gene>
<dbReference type="InterPro" id="IPR034660">
    <property type="entry name" value="DinB/YfiT-like"/>
</dbReference>
<protein>
    <submittedName>
        <fullName evidence="2">DUF1572 domain-containing protein</fullName>
    </submittedName>
</protein>
<sequence length="189" mass="22479">MVNYYLESISKQFEYYKLLGERTFSQLKDEQLFWKYNDDSNSIAVIVNHLSGNMLSRWTDFLTSDGEKEWRNRDAEFENNIKTRKELMDKWNEGWTCLFEAVKSLTTDDLEKVIYIRNQGHTVMEAINRQLAHYPYHIGQIIFLGKMLANNEWISLSIPKGHSQPFNEAKFSQPKQKEHFTNEILKDKK</sequence>
<dbReference type="InterPro" id="IPR011466">
    <property type="entry name" value="DUF1572"/>
</dbReference>
<dbReference type="AlphaFoldDB" id="A0A7K1Y679"/>
<evidence type="ECO:0000313" key="3">
    <source>
        <dbReference type="Proteomes" id="UP000466586"/>
    </source>
</evidence>
<dbReference type="Pfam" id="PF07609">
    <property type="entry name" value="DUF1572"/>
    <property type="match status" value="1"/>
</dbReference>
<evidence type="ECO:0000256" key="1">
    <source>
        <dbReference type="SAM" id="MobiDB-lite"/>
    </source>
</evidence>
<accession>A0A7K1Y679</accession>
<dbReference type="Gene3D" id="1.20.120.450">
    <property type="entry name" value="dinb family like domain"/>
    <property type="match status" value="1"/>
</dbReference>
<dbReference type="SUPFAM" id="SSF109854">
    <property type="entry name" value="DinB/YfiT-like putative metalloenzymes"/>
    <property type="match status" value="1"/>
</dbReference>